<sequence>MKRARTSGGGSVTGGTGDVKPQILTLDSGTAAALSDYTVNRIALPVPRFGAMKTKATIFEILYVDWYMGIEDLADHENTKFAYLTTSTTRQSGDTASFPSAATDVTDPKTFAFVLRDQTLETSGASEVAMPVRINLTDNNGNGHLVATDQLSIVFADVAGSIVASAVAKVGYRLVNVGIQEYVGIVQSQQG</sequence>
<reference evidence="1" key="1">
    <citation type="journal article" date="2015" name="Nature">
        <title>Complex archaea that bridge the gap between prokaryotes and eukaryotes.</title>
        <authorList>
            <person name="Spang A."/>
            <person name="Saw J.H."/>
            <person name="Jorgensen S.L."/>
            <person name="Zaremba-Niedzwiedzka K."/>
            <person name="Martijn J."/>
            <person name="Lind A.E."/>
            <person name="van Eijk R."/>
            <person name="Schleper C."/>
            <person name="Guy L."/>
            <person name="Ettema T.J."/>
        </authorList>
    </citation>
    <scope>NUCLEOTIDE SEQUENCE</scope>
</reference>
<proteinExistence type="predicted"/>
<dbReference type="AlphaFoldDB" id="A0A0F8ZN24"/>
<accession>A0A0F8ZN24</accession>
<comment type="caution">
    <text evidence="1">The sequence shown here is derived from an EMBL/GenBank/DDBJ whole genome shotgun (WGS) entry which is preliminary data.</text>
</comment>
<name>A0A0F8ZN24_9ZZZZ</name>
<evidence type="ECO:0000313" key="1">
    <source>
        <dbReference type="EMBL" id="KKK95242.1"/>
    </source>
</evidence>
<dbReference type="EMBL" id="LAZR01046996">
    <property type="protein sequence ID" value="KKK95242.1"/>
    <property type="molecule type" value="Genomic_DNA"/>
</dbReference>
<protein>
    <submittedName>
        <fullName evidence="1">Uncharacterized protein</fullName>
    </submittedName>
</protein>
<gene>
    <name evidence="1" type="ORF">LCGC14_2674780</name>
</gene>
<organism evidence="1">
    <name type="scientific">marine sediment metagenome</name>
    <dbReference type="NCBI Taxonomy" id="412755"/>
    <lineage>
        <taxon>unclassified sequences</taxon>
        <taxon>metagenomes</taxon>
        <taxon>ecological metagenomes</taxon>
    </lineage>
</organism>